<proteinExistence type="inferred from homology"/>
<name>W5JPS1_ANODA</name>
<dbReference type="InterPro" id="IPR006330">
    <property type="entry name" value="Ado/ade_deaminase"/>
</dbReference>
<dbReference type="EnsemblMetazoa" id="ADAC002925-RA">
    <property type="protein sequence ID" value="ADAC002925-PA"/>
    <property type="gene ID" value="ADAC002925"/>
</dbReference>
<evidence type="ECO:0000256" key="7">
    <source>
        <dbReference type="ARBA" id="ARBA00023080"/>
    </source>
</evidence>
<dbReference type="GO" id="GO:0046872">
    <property type="term" value="F:metal ion binding"/>
    <property type="evidence" value="ECO:0007669"/>
    <property type="project" value="UniProtKB-KW"/>
</dbReference>
<dbReference type="HOGENOM" id="CLU_039228_3_0_1"/>
<evidence type="ECO:0000256" key="9">
    <source>
        <dbReference type="ARBA" id="ARBA00057464"/>
    </source>
</evidence>
<organism evidence="12">
    <name type="scientific">Anopheles darlingi</name>
    <name type="common">Mosquito</name>
    <dbReference type="NCBI Taxonomy" id="43151"/>
    <lineage>
        <taxon>Eukaryota</taxon>
        <taxon>Metazoa</taxon>
        <taxon>Ecdysozoa</taxon>
        <taxon>Arthropoda</taxon>
        <taxon>Hexapoda</taxon>
        <taxon>Insecta</taxon>
        <taxon>Pterygota</taxon>
        <taxon>Neoptera</taxon>
        <taxon>Endopterygota</taxon>
        <taxon>Diptera</taxon>
        <taxon>Nematocera</taxon>
        <taxon>Culicoidea</taxon>
        <taxon>Culicidae</taxon>
        <taxon>Anophelinae</taxon>
        <taxon>Anopheles</taxon>
    </lineage>
</organism>
<dbReference type="EMBL" id="ADMH02000689">
    <property type="protein sequence ID" value="ETN65308.1"/>
    <property type="molecule type" value="Genomic_DNA"/>
</dbReference>
<evidence type="ECO:0000259" key="11">
    <source>
        <dbReference type="Pfam" id="PF00962"/>
    </source>
</evidence>
<dbReference type="FunCoup" id="W5JPS1">
    <property type="interactions" value="1094"/>
</dbReference>
<dbReference type="VEuPathDB" id="VectorBase:ADAC002925"/>
<comment type="subunit">
    <text evidence="3">Monomer.</text>
</comment>
<evidence type="ECO:0000256" key="1">
    <source>
        <dbReference type="ARBA" id="ARBA00001947"/>
    </source>
</evidence>
<feature type="domain" description="Adenosine deaminase" evidence="11">
    <location>
        <begin position="9"/>
        <end position="327"/>
    </location>
</feature>
<keyword evidence="5" id="KW-0378">Hydrolase</keyword>
<dbReference type="GO" id="GO:0046103">
    <property type="term" value="P:inosine biosynthetic process"/>
    <property type="evidence" value="ECO:0007669"/>
    <property type="project" value="TreeGrafter"/>
</dbReference>
<dbReference type="Gene3D" id="3.20.20.140">
    <property type="entry name" value="Metal-dependent hydrolases"/>
    <property type="match status" value="1"/>
</dbReference>
<evidence type="ECO:0000256" key="2">
    <source>
        <dbReference type="ARBA" id="ARBA00006676"/>
    </source>
</evidence>
<reference evidence="12" key="3">
    <citation type="journal article" date="2013" name="Nucleic Acids Res.">
        <title>The genome of Anopheles darlingi, the main neotropical malaria vector.</title>
        <authorList>
            <person name="Marinotti O."/>
            <person name="Cerqueira G.C."/>
            <person name="de Almeida L.G."/>
            <person name="Ferro M.I."/>
            <person name="Loreto E.L."/>
            <person name="Zaha A."/>
            <person name="Teixeira S.M."/>
            <person name="Wespiser A.R."/>
            <person name="Almeida E Silva A."/>
            <person name="Schlindwein A.D."/>
            <person name="Pacheco A.C."/>
            <person name="Silva A.L."/>
            <person name="Graveley B.R."/>
            <person name="Walenz B.P."/>
            <person name="Lima Bde A."/>
            <person name="Ribeiro C.A."/>
            <person name="Nunes-Silva C.G."/>
            <person name="de Carvalho C.R."/>
            <person name="Soares C.M."/>
            <person name="de Menezes C.B."/>
            <person name="Matiolli C."/>
            <person name="Caffrey D."/>
            <person name="Araujo D.A."/>
            <person name="de Oliveira D.M."/>
            <person name="Golenbock D."/>
            <person name="Grisard E.C."/>
            <person name="Fantinatti-Garboggini F."/>
            <person name="de Carvalho F.M."/>
            <person name="Barcellos F.G."/>
            <person name="Prosdocimi F."/>
            <person name="May G."/>
            <person name="Azevedo Junior G.M."/>
            <person name="Guimaraes G.M."/>
            <person name="Goldman G.H."/>
            <person name="Padilha I.Q."/>
            <person name="Batista Jda S."/>
            <person name="Ferro J.A."/>
            <person name="Ribeiro J.M."/>
            <person name="Fietto J.L."/>
            <person name="Dabbas K.M."/>
            <person name="Cerdeira L."/>
            <person name="Agnez-Lima L.F."/>
            <person name="Brocchi M."/>
            <person name="de Carvalho M.O."/>
            <person name="Teixeira Mde M."/>
            <person name="Diniz Maia Mde M."/>
            <person name="Goldman M.H."/>
            <person name="Cruz Schneider M.P."/>
            <person name="Felipe M.S."/>
            <person name="Hungria M."/>
            <person name="Nicolas M.F."/>
            <person name="Pereira M."/>
            <person name="Montes M.A."/>
            <person name="Cantao M.E."/>
            <person name="Vincentz M."/>
            <person name="Rafael M.S."/>
            <person name="Silverman N."/>
            <person name="Stoco P.H."/>
            <person name="Souza R.C."/>
            <person name="Vicentini R."/>
            <person name="Gazzinelli R.T."/>
            <person name="Neves Rde O."/>
            <person name="Silva R."/>
            <person name="Astolfi-Filho S."/>
            <person name="Maciel T.E."/>
            <person name="Urmenyi T.P."/>
            <person name="Tadei W.P."/>
            <person name="Camargo E.P."/>
            <person name="de Vasconcelos A.T."/>
        </authorList>
    </citation>
    <scope>NUCLEOTIDE SEQUENCE</scope>
</reference>
<dbReference type="VEuPathDB" id="VectorBase:ADAR2_007232"/>
<comment type="function">
    <text evidence="9">Catalyzes the hydrolysis of the free cytosolic methylated adenosine nucleotide N(6)-methyl-AMP (N6-mAMP) to produce inositol monophosphate (IMP) and methylamine. Is required for the catabolism of cytosolic N6-mAMP, which is derived from the degradation of mRNA containing N6-methylated adenine (m6A).</text>
</comment>
<reference evidence="12" key="2">
    <citation type="submission" date="2010-05" db="EMBL/GenBank/DDBJ databases">
        <authorList>
            <person name="Almeida L.G."/>
            <person name="Nicolas M.F."/>
            <person name="Souza R.C."/>
            <person name="Vasconcelos A.T.R."/>
        </authorList>
    </citation>
    <scope>NUCLEOTIDE SEQUENCE</scope>
</reference>
<keyword evidence="14" id="KW-1185">Reference proteome</keyword>
<comment type="cofactor">
    <cofactor evidence="1">
        <name>Zn(2+)</name>
        <dbReference type="ChEBI" id="CHEBI:29105"/>
    </cofactor>
</comment>
<reference evidence="12 14" key="1">
    <citation type="journal article" date="2010" name="BMC Genomics">
        <title>Combination of measures distinguishes pre-miRNAs from other stem-loops in the genome of the newly sequenced Anopheles darlingi.</title>
        <authorList>
            <person name="Mendes N.D."/>
            <person name="Freitas A.T."/>
            <person name="Vasconcelos A.T."/>
            <person name="Sagot M.F."/>
        </authorList>
    </citation>
    <scope>NUCLEOTIDE SEQUENCE</scope>
</reference>
<dbReference type="eggNOG" id="KOG1097">
    <property type="taxonomic scope" value="Eukaryota"/>
</dbReference>
<accession>W5JPS1</accession>
<dbReference type="PANTHER" id="PTHR11409">
    <property type="entry name" value="ADENOSINE DEAMINASE"/>
    <property type="match status" value="1"/>
</dbReference>
<dbReference type="Pfam" id="PF00962">
    <property type="entry name" value="A_deaminase"/>
    <property type="match status" value="1"/>
</dbReference>
<keyword evidence="6" id="KW-0862">Zinc</keyword>
<evidence type="ECO:0000256" key="8">
    <source>
        <dbReference type="ARBA" id="ARBA00048787"/>
    </source>
</evidence>
<dbReference type="InterPro" id="IPR001365">
    <property type="entry name" value="A_deaminase_dom"/>
</dbReference>
<evidence type="ECO:0000256" key="4">
    <source>
        <dbReference type="ARBA" id="ARBA00022723"/>
    </source>
</evidence>
<dbReference type="OMA" id="RPQFKPY"/>
<keyword evidence="4" id="KW-0479">Metal-binding</keyword>
<keyword evidence="7" id="KW-0546">Nucleotide metabolism</keyword>
<evidence type="ECO:0000313" key="13">
    <source>
        <dbReference type="EnsemblMetazoa" id="ADAC002925-PA"/>
    </source>
</evidence>
<dbReference type="SUPFAM" id="SSF51556">
    <property type="entry name" value="Metallo-dependent hydrolases"/>
    <property type="match status" value="1"/>
</dbReference>
<evidence type="ECO:0000313" key="12">
    <source>
        <dbReference type="EMBL" id="ETN65308.1"/>
    </source>
</evidence>
<dbReference type="STRING" id="43151.W5JPS1"/>
<dbReference type="InterPro" id="IPR032466">
    <property type="entry name" value="Metal_Hydrolase"/>
</dbReference>
<dbReference type="FunFam" id="3.20.20.140:FF:000033">
    <property type="entry name" value="Adenosine deaminase-like protein"/>
    <property type="match status" value="1"/>
</dbReference>
<dbReference type="AlphaFoldDB" id="W5JPS1"/>
<comment type="similarity">
    <text evidence="2">Belongs to the metallo-dependent hydrolases superfamily. Adenosine and AMP deaminases family.</text>
</comment>
<protein>
    <recommendedName>
        <fullName evidence="10">Adenosine deaminase-like protein</fullName>
    </recommendedName>
</protein>
<evidence type="ECO:0000256" key="10">
    <source>
        <dbReference type="ARBA" id="ARBA00070474"/>
    </source>
</evidence>
<gene>
    <name evidence="12" type="ORF">AND_002925</name>
</gene>
<dbReference type="GO" id="GO:0004000">
    <property type="term" value="F:adenosine deaminase activity"/>
    <property type="evidence" value="ECO:0007669"/>
    <property type="project" value="TreeGrafter"/>
</dbReference>
<dbReference type="GO" id="GO:0009117">
    <property type="term" value="P:nucleotide metabolic process"/>
    <property type="evidence" value="ECO:0007669"/>
    <property type="project" value="UniProtKB-KW"/>
</dbReference>
<comment type="catalytic activity">
    <reaction evidence="8">
        <text>N(6)-methyl-AMP + H2O + H(+) = IMP + methylamine</text>
        <dbReference type="Rhea" id="RHEA:16001"/>
        <dbReference type="ChEBI" id="CHEBI:15377"/>
        <dbReference type="ChEBI" id="CHEBI:15378"/>
        <dbReference type="ChEBI" id="CHEBI:58053"/>
        <dbReference type="ChEBI" id="CHEBI:59338"/>
        <dbReference type="ChEBI" id="CHEBI:144842"/>
    </reaction>
    <physiologicalReaction direction="left-to-right" evidence="8">
        <dbReference type="Rhea" id="RHEA:16002"/>
    </physiologicalReaction>
</comment>
<evidence type="ECO:0000256" key="3">
    <source>
        <dbReference type="ARBA" id="ARBA00011245"/>
    </source>
</evidence>
<dbReference type="Proteomes" id="UP000000673">
    <property type="component" value="Unassembled WGS sequence"/>
</dbReference>
<evidence type="ECO:0000256" key="6">
    <source>
        <dbReference type="ARBA" id="ARBA00022833"/>
    </source>
</evidence>
<dbReference type="CDD" id="cd00443">
    <property type="entry name" value="ADA_AMPD"/>
    <property type="match status" value="1"/>
</dbReference>
<dbReference type="GO" id="GO:0006154">
    <property type="term" value="P:adenosine catabolic process"/>
    <property type="evidence" value="ECO:0007669"/>
    <property type="project" value="TreeGrafter"/>
</dbReference>
<sequence>MEHFYQKLPKIELHAHLNGSLSNRALVELRELKYGTDRTGESDDGFYKILNGQLLSLEECFQKFRYAHDLTDRRESLELATRRVIEEFARDNVVYLELRTTPKSTGNMSKREYLITVLDVLRNQNQPGILVKLLPSIDRSKGVLEGEENVTLAIELAALYPGLIVGLDLSGNPFGTKFADFVPSLRRARDHGFRLALHCGEIDDDQEVKEMFELGVDRIGHGTFITGGNLDLAARYRIPFECCLTSNVKCKTVPSYEDHHFGKLLELQQPVCICTDDFGVFETSLSRELEICAKTFSLSHKQVLDLQQKAIDYTFASNDEKEQLRAVLQEFETQMIKAF</sequence>
<dbReference type="PANTHER" id="PTHR11409:SF42">
    <property type="entry name" value="ADENOSINE DEAMINASE-LIKE PROTEIN"/>
    <property type="match status" value="1"/>
</dbReference>
<evidence type="ECO:0000256" key="5">
    <source>
        <dbReference type="ARBA" id="ARBA00022801"/>
    </source>
</evidence>
<reference evidence="13" key="4">
    <citation type="submission" date="2015-06" db="UniProtKB">
        <authorList>
            <consortium name="EnsemblMetazoa"/>
        </authorList>
    </citation>
    <scope>IDENTIFICATION</scope>
</reference>
<evidence type="ECO:0000313" key="14">
    <source>
        <dbReference type="Proteomes" id="UP000000673"/>
    </source>
</evidence>